<dbReference type="GO" id="GO:0006950">
    <property type="term" value="P:response to stress"/>
    <property type="evidence" value="ECO:0007669"/>
    <property type="project" value="TreeGrafter"/>
</dbReference>
<evidence type="ECO:0000313" key="2">
    <source>
        <dbReference type="EMBL" id="ETW14081.1"/>
    </source>
</evidence>
<dbReference type="PANTHER" id="PTHR33164">
    <property type="entry name" value="TRANSCRIPTIONAL REGULATOR, MARR FAMILY"/>
    <property type="match status" value="1"/>
</dbReference>
<dbReference type="EMBL" id="AQQW01000002">
    <property type="protein sequence ID" value="ETW14081.1"/>
    <property type="molecule type" value="Genomic_DNA"/>
</dbReference>
<dbReference type="InterPro" id="IPR036390">
    <property type="entry name" value="WH_DNA-bd_sf"/>
</dbReference>
<organism evidence="2 3">
    <name type="scientific">Roseivivax marinus</name>
    <dbReference type="NCBI Taxonomy" id="1379903"/>
    <lineage>
        <taxon>Bacteria</taxon>
        <taxon>Pseudomonadati</taxon>
        <taxon>Pseudomonadota</taxon>
        <taxon>Alphaproteobacteria</taxon>
        <taxon>Rhodobacterales</taxon>
        <taxon>Roseobacteraceae</taxon>
        <taxon>Roseivivax</taxon>
    </lineage>
</organism>
<dbReference type="SUPFAM" id="SSF46785">
    <property type="entry name" value="Winged helix' DNA-binding domain"/>
    <property type="match status" value="1"/>
</dbReference>
<dbReference type="Gene3D" id="1.10.10.10">
    <property type="entry name" value="Winged helix-like DNA-binding domain superfamily/Winged helix DNA-binding domain"/>
    <property type="match status" value="1"/>
</dbReference>
<accession>W4HPN3</accession>
<dbReference type="GO" id="GO:0003700">
    <property type="term" value="F:DNA-binding transcription factor activity"/>
    <property type="evidence" value="ECO:0007669"/>
    <property type="project" value="InterPro"/>
</dbReference>
<dbReference type="InterPro" id="IPR000835">
    <property type="entry name" value="HTH_MarR-typ"/>
</dbReference>
<evidence type="ECO:0000259" key="1">
    <source>
        <dbReference type="PROSITE" id="PS50995"/>
    </source>
</evidence>
<comment type="caution">
    <text evidence="2">The sequence shown here is derived from an EMBL/GenBank/DDBJ whole genome shotgun (WGS) entry which is preliminary data.</text>
</comment>
<sequence length="153" mass="16767">MPTDLPDFDLSRFLPYRLTVAAERLSAALARRYRSEFGISVAEWRVLVHLADAGAVSIRDLEARVHLEKSKASRAASRLVEAGYVVKTANPDDRRLVRLSLSDSGRTLMTDLLPLARAYQERLEHLVAPHLDGLEAALDTFMAEEPGGGGPGS</sequence>
<dbReference type="STRING" id="1379903.ATO8_04286"/>
<dbReference type="PANTHER" id="PTHR33164:SF43">
    <property type="entry name" value="HTH-TYPE TRANSCRIPTIONAL REPRESSOR YETL"/>
    <property type="match status" value="1"/>
</dbReference>
<feature type="domain" description="HTH marR-type" evidence="1">
    <location>
        <begin position="11"/>
        <end position="143"/>
    </location>
</feature>
<dbReference type="RefSeq" id="WP_043842327.1">
    <property type="nucleotide sequence ID" value="NZ_AQQW01000002.1"/>
</dbReference>
<dbReference type="SMART" id="SM00347">
    <property type="entry name" value="HTH_MARR"/>
    <property type="match status" value="1"/>
</dbReference>
<protein>
    <submittedName>
        <fullName evidence="2">MarR family transcriptional regulator</fullName>
    </submittedName>
</protein>
<proteinExistence type="predicted"/>
<dbReference type="Proteomes" id="UP000019063">
    <property type="component" value="Unassembled WGS sequence"/>
</dbReference>
<evidence type="ECO:0000313" key="3">
    <source>
        <dbReference type="Proteomes" id="UP000019063"/>
    </source>
</evidence>
<keyword evidence="3" id="KW-1185">Reference proteome</keyword>
<dbReference type="InterPro" id="IPR036388">
    <property type="entry name" value="WH-like_DNA-bd_sf"/>
</dbReference>
<reference evidence="2 3" key="1">
    <citation type="journal article" date="2014" name="Antonie Van Leeuwenhoek">
        <title>Roseivivax atlanticus sp. nov., isolated from surface seawater of the Atlantic Ocean.</title>
        <authorList>
            <person name="Li G."/>
            <person name="Lai Q."/>
            <person name="Liu X."/>
            <person name="Sun F."/>
            <person name="Shao Z."/>
        </authorList>
    </citation>
    <scope>NUCLEOTIDE SEQUENCE [LARGE SCALE GENOMIC DNA]</scope>
    <source>
        <strain evidence="2 3">22II-s10s</strain>
    </source>
</reference>
<gene>
    <name evidence="2" type="ORF">ATO8_04286</name>
</gene>
<dbReference type="PROSITE" id="PS50995">
    <property type="entry name" value="HTH_MARR_2"/>
    <property type="match status" value="1"/>
</dbReference>
<dbReference type="InterPro" id="IPR039422">
    <property type="entry name" value="MarR/SlyA-like"/>
</dbReference>
<name>W4HPN3_9RHOB</name>
<dbReference type="eggNOG" id="COG1846">
    <property type="taxonomic scope" value="Bacteria"/>
</dbReference>
<dbReference type="Pfam" id="PF12802">
    <property type="entry name" value="MarR_2"/>
    <property type="match status" value="1"/>
</dbReference>
<dbReference type="AlphaFoldDB" id="W4HPN3"/>